<feature type="compositionally biased region" description="Polar residues" evidence="1">
    <location>
        <begin position="186"/>
        <end position="196"/>
    </location>
</feature>
<reference evidence="3" key="1">
    <citation type="submission" date="2025-08" db="UniProtKB">
        <authorList>
            <consortium name="RefSeq"/>
        </authorList>
    </citation>
    <scope>IDENTIFICATION</scope>
    <source>
        <tissue evidence="3">Testes</tissue>
    </source>
</reference>
<feature type="compositionally biased region" description="Basic and acidic residues" evidence="1">
    <location>
        <begin position="219"/>
        <end position="229"/>
    </location>
</feature>
<organism evidence="2 3">
    <name type="scientific">Saccoglossus kowalevskii</name>
    <name type="common">Acorn worm</name>
    <dbReference type="NCBI Taxonomy" id="10224"/>
    <lineage>
        <taxon>Eukaryota</taxon>
        <taxon>Metazoa</taxon>
        <taxon>Hemichordata</taxon>
        <taxon>Enteropneusta</taxon>
        <taxon>Harrimaniidae</taxon>
        <taxon>Saccoglossus</taxon>
    </lineage>
</organism>
<sequence>MMVQKNIELELQALRLIQERNGVIPESLTPTKDQHYSQVVAEDEDEKILQEVLRKSKEEYEAEQSKKKKGGYDTDMEKALAYSQDEQSRLHADRQREQEMLDKALKLSLTSSSTTKSQASLKGLPGIPKDTKSSSKSSPSKSPAPAVPVIKEPVAAKVPTKAPNKVSSAEAAASWLSSAKAEAAEQQTSSRTTALASSDAAELKRREDYLRLQRDKLLAMKKQEREKTLDSFAASSQGRERPRSARAAKQATQGEGKPKAAPISAEDQKKLAMRQALAARLKEEVINKK</sequence>
<keyword evidence="2" id="KW-1185">Reference proteome</keyword>
<dbReference type="GeneID" id="100371446"/>
<evidence type="ECO:0000313" key="2">
    <source>
        <dbReference type="Proteomes" id="UP000694865"/>
    </source>
</evidence>
<dbReference type="PANTHER" id="PTHR21532">
    <property type="entry name" value="PHOSPHODIESTERASE HL"/>
    <property type="match status" value="1"/>
</dbReference>
<proteinExistence type="predicted"/>
<feature type="region of interest" description="Disordered" evidence="1">
    <location>
        <begin position="57"/>
        <end position="206"/>
    </location>
</feature>
<dbReference type="PANTHER" id="PTHR21532:SF0">
    <property type="entry name" value="CILIA- AND FLAGELLA-ASSOCIATED PROTEIN 36"/>
    <property type="match status" value="1"/>
</dbReference>
<protein>
    <submittedName>
        <fullName evidence="3">Coiled-coil domain-containing protein 104-like isoform X2</fullName>
    </submittedName>
</protein>
<feature type="compositionally biased region" description="Low complexity" evidence="1">
    <location>
        <begin position="167"/>
        <end position="185"/>
    </location>
</feature>
<feature type="region of interest" description="Disordered" evidence="1">
    <location>
        <begin position="219"/>
        <end position="270"/>
    </location>
</feature>
<evidence type="ECO:0000256" key="1">
    <source>
        <dbReference type="SAM" id="MobiDB-lite"/>
    </source>
</evidence>
<dbReference type="InterPro" id="IPR038888">
    <property type="entry name" value="CFAP36"/>
</dbReference>
<dbReference type="RefSeq" id="XP_006812199.1">
    <property type="nucleotide sequence ID" value="XM_006812136.1"/>
</dbReference>
<feature type="compositionally biased region" description="Low complexity" evidence="1">
    <location>
        <begin position="134"/>
        <end position="144"/>
    </location>
</feature>
<dbReference type="Proteomes" id="UP000694865">
    <property type="component" value="Unplaced"/>
</dbReference>
<accession>A0ABM0LWQ8</accession>
<name>A0ABM0LWQ8_SACKO</name>
<feature type="compositionally biased region" description="Basic and acidic residues" evidence="1">
    <location>
        <begin position="57"/>
        <end position="78"/>
    </location>
</feature>
<feature type="compositionally biased region" description="Basic and acidic residues" evidence="1">
    <location>
        <begin position="86"/>
        <end position="105"/>
    </location>
</feature>
<evidence type="ECO:0000313" key="3">
    <source>
        <dbReference type="RefSeq" id="XP_006812199.1"/>
    </source>
</evidence>
<gene>
    <name evidence="3" type="primary">LOC100371446</name>
</gene>
<feature type="compositionally biased region" description="Low complexity" evidence="1">
    <location>
        <begin position="106"/>
        <end position="122"/>
    </location>
</feature>